<accession>A0A0F9YF43</accession>
<feature type="transmembrane region" description="Helical" evidence="2">
    <location>
        <begin position="9"/>
        <end position="28"/>
    </location>
</feature>
<keyword evidence="2" id="KW-0472">Membrane</keyword>
<evidence type="ECO:0000313" key="3">
    <source>
        <dbReference type="EMBL" id="KKP30038.1"/>
    </source>
</evidence>
<dbReference type="EMBL" id="LBOG01000005">
    <property type="protein sequence ID" value="KKP30038.1"/>
    <property type="molecule type" value="Genomic_DNA"/>
</dbReference>
<keyword evidence="2" id="KW-0812">Transmembrane</keyword>
<gene>
    <name evidence="3" type="ORF">UR19_C0005G0040</name>
</gene>
<organism evidence="3 4">
    <name type="scientific">Candidatus Nomurabacteria bacterium GW2011_GWF1_31_48</name>
    <dbReference type="NCBI Taxonomy" id="1618767"/>
    <lineage>
        <taxon>Bacteria</taxon>
        <taxon>Candidatus Nomuraibacteriota</taxon>
    </lineage>
</organism>
<proteinExistence type="predicted"/>
<name>A0A0F9YF43_9BACT</name>
<dbReference type="Proteomes" id="UP000034934">
    <property type="component" value="Unassembled WGS sequence"/>
</dbReference>
<dbReference type="SUPFAM" id="SSF48452">
    <property type="entry name" value="TPR-like"/>
    <property type="match status" value="1"/>
</dbReference>
<evidence type="ECO:0008006" key="5">
    <source>
        <dbReference type="Google" id="ProtNLM"/>
    </source>
</evidence>
<feature type="repeat" description="TPR" evidence="1">
    <location>
        <begin position="113"/>
        <end position="146"/>
    </location>
</feature>
<protein>
    <recommendedName>
        <fullName evidence="5">Tetratricopeptide repeat protein</fullName>
    </recommendedName>
</protein>
<dbReference type="InterPro" id="IPR011990">
    <property type="entry name" value="TPR-like_helical_dom_sf"/>
</dbReference>
<evidence type="ECO:0000256" key="2">
    <source>
        <dbReference type="SAM" id="Phobius"/>
    </source>
</evidence>
<keyword evidence="2" id="KW-1133">Transmembrane helix</keyword>
<sequence>MMNIDKKYIKVWVIIAVVVILLGLGFYFKTDIQKKFSTQEPIVEDKVLLEDEENNNTEAPSEIEVGVEETKENVDLKAKFNEALKNAREAFVKKEYQKSLDYYNESLKYKNSDISYAGMFSVYSAKGETAKAVEMLDKAIKLNPAYTEYWNWKLIILEEKTSASFADLKKIYEDGLTKVDYRTKVNLVTFFANITERFNQKEEAISLWTYAQELYPENKEIYQKEIDRLTE</sequence>
<dbReference type="PROSITE" id="PS50005">
    <property type="entry name" value="TPR"/>
    <property type="match status" value="1"/>
</dbReference>
<dbReference type="Gene3D" id="1.25.40.10">
    <property type="entry name" value="Tetratricopeptide repeat domain"/>
    <property type="match status" value="1"/>
</dbReference>
<comment type="caution">
    <text evidence="3">The sequence shown here is derived from an EMBL/GenBank/DDBJ whole genome shotgun (WGS) entry which is preliminary data.</text>
</comment>
<keyword evidence="1" id="KW-0802">TPR repeat</keyword>
<dbReference type="InterPro" id="IPR019734">
    <property type="entry name" value="TPR_rpt"/>
</dbReference>
<reference evidence="3 4" key="1">
    <citation type="journal article" date="2015" name="Nature">
        <title>rRNA introns, odd ribosomes, and small enigmatic genomes across a large radiation of phyla.</title>
        <authorList>
            <person name="Brown C.T."/>
            <person name="Hug L.A."/>
            <person name="Thomas B.C."/>
            <person name="Sharon I."/>
            <person name="Castelle C.J."/>
            <person name="Singh A."/>
            <person name="Wilkins M.J."/>
            <person name="Williams K.H."/>
            <person name="Banfield J.F."/>
        </authorList>
    </citation>
    <scope>NUCLEOTIDE SEQUENCE [LARGE SCALE GENOMIC DNA]</scope>
</reference>
<evidence type="ECO:0000256" key="1">
    <source>
        <dbReference type="PROSITE-ProRule" id="PRU00339"/>
    </source>
</evidence>
<evidence type="ECO:0000313" key="4">
    <source>
        <dbReference type="Proteomes" id="UP000034934"/>
    </source>
</evidence>
<dbReference type="AlphaFoldDB" id="A0A0F9YF43"/>